<accession>A0A9D9EE91</accession>
<dbReference type="InterPro" id="IPR029057">
    <property type="entry name" value="PRTase-like"/>
</dbReference>
<reference evidence="3" key="2">
    <citation type="journal article" date="2021" name="PeerJ">
        <title>Extensive microbial diversity within the chicken gut microbiome revealed by metagenomics and culture.</title>
        <authorList>
            <person name="Gilroy R."/>
            <person name="Ravi A."/>
            <person name="Getino M."/>
            <person name="Pursley I."/>
            <person name="Horton D.L."/>
            <person name="Alikhan N.F."/>
            <person name="Baker D."/>
            <person name="Gharbi K."/>
            <person name="Hall N."/>
            <person name="Watson M."/>
            <person name="Adriaenssens E.M."/>
            <person name="Foster-Nyarko E."/>
            <person name="Jarju S."/>
            <person name="Secka A."/>
            <person name="Antonio M."/>
            <person name="Oren A."/>
            <person name="Chaudhuri R.R."/>
            <person name="La Ragione R."/>
            <person name="Hildebrand F."/>
            <person name="Pallen M.J."/>
        </authorList>
    </citation>
    <scope>NUCLEOTIDE SEQUENCE</scope>
    <source>
        <strain evidence="3">D3-1215</strain>
    </source>
</reference>
<evidence type="ECO:0000256" key="1">
    <source>
        <dbReference type="ARBA" id="ARBA00008007"/>
    </source>
</evidence>
<reference evidence="3" key="1">
    <citation type="submission" date="2020-10" db="EMBL/GenBank/DDBJ databases">
        <authorList>
            <person name="Gilroy R."/>
        </authorList>
    </citation>
    <scope>NUCLEOTIDE SEQUENCE</scope>
    <source>
        <strain evidence="3">D3-1215</strain>
    </source>
</reference>
<evidence type="ECO:0000259" key="2">
    <source>
        <dbReference type="Pfam" id="PF00156"/>
    </source>
</evidence>
<dbReference type="PANTHER" id="PTHR47505:SF1">
    <property type="entry name" value="DNA UTILIZATION PROTEIN YHGH"/>
    <property type="match status" value="1"/>
</dbReference>
<dbReference type="InterPro" id="IPR051910">
    <property type="entry name" value="ComF/GntX_DNA_util-trans"/>
</dbReference>
<dbReference type="InterPro" id="IPR000836">
    <property type="entry name" value="PRTase_dom"/>
</dbReference>
<sequence length="229" mass="25333">MTFFSNLIDLIYPKLCPVCDEPLTKGENGVCIKCLYGLHRTPFTESANDTEKLLWGRFPIERGGSYCKFVKGGISQKLLHEIKYHGNKKLAAILGREMGREIANSGIPFDFIVPVPLHKDKLKKRGYNQSLLLALGMNEVSGIAINDSCLKRIVANPSQTKTSEGAFGRWENTRGIFAADKAESLRLENKHILLVDDVITTGSTIEACCHALKNIAGIKISFYCLSAVE</sequence>
<evidence type="ECO:0000313" key="3">
    <source>
        <dbReference type="EMBL" id="MBO8446397.1"/>
    </source>
</evidence>
<gene>
    <name evidence="3" type="ORF">IAC32_01430</name>
</gene>
<dbReference type="Proteomes" id="UP000823637">
    <property type="component" value="Unassembled WGS sequence"/>
</dbReference>
<evidence type="ECO:0000313" key="4">
    <source>
        <dbReference type="Proteomes" id="UP000823637"/>
    </source>
</evidence>
<dbReference type="Pfam" id="PF00156">
    <property type="entry name" value="Pribosyltran"/>
    <property type="match status" value="1"/>
</dbReference>
<dbReference type="EMBL" id="JADIMR010000020">
    <property type="protein sequence ID" value="MBO8446397.1"/>
    <property type="molecule type" value="Genomic_DNA"/>
</dbReference>
<proteinExistence type="inferred from homology"/>
<dbReference type="CDD" id="cd06223">
    <property type="entry name" value="PRTases_typeI"/>
    <property type="match status" value="1"/>
</dbReference>
<name>A0A9D9EE91_9BACT</name>
<comment type="similarity">
    <text evidence="1">Belongs to the ComF/GntX family.</text>
</comment>
<dbReference type="SUPFAM" id="SSF53271">
    <property type="entry name" value="PRTase-like"/>
    <property type="match status" value="1"/>
</dbReference>
<dbReference type="PANTHER" id="PTHR47505">
    <property type="entry name" value="DNA UTILIZATION PROTEIN YHGH"/>
    <property type="match status" value="1"/>
</dbReference>
<dbReference type="AlphaFoldDB" id="A0A9D9EE91"/>
<organism evidence="3 4">
    <name type="scientific">Candidatus Enterocola intestinipullorum</name>
    <dbReference type="NCBI Taxonomy" id="2840783"/>
    <lineage>
        <taxon>Bacteria</taxon>
        <taxon>Pseudomonadati</taxon>
        <taxon>Bacteroidota</taxon>
        <taxon>Bacteroidia</taxon>
        <taxon>Bacteroidales</taxon>
        <taxon>Candidatus Enterocola</taxon>
    </lineage>
</organism>
<feature type="domain" description="Phosphoribosyltransferase" evidence="2">
    <location>
        <begin position="184"/>
        <end position="225"/>
    </location>
</feature>
<comment type="caution">
    <text evidence="3">The sequence shown here is derived from an EMBL/GenBank/DDBJ whole genome shotgun (WGS) entry which is preliminary data.</text>
</comment>
<dbReference type="Gene3D" id="3.40.50.2020">
    <property type="match status" value="1"/>
</dbReference>
<protein>
    <submittedName>
        <fullName evidence="3">ComF family protein</fullName>
    </submittedName>
</protein>